<dbReference type="EMBL" id="CP036278">
    <property type="protein sequence ID" value="QDU56632.1"/>
    <property type="molecule type" value="Genomic_DNA"/>
</dbReference>
<protein>
    <submittedName>
        <fullName evidence="5">HTH-type transcriptional regulator McbR</fullName>
    </submittedName>
</protein>
<dbReference type="Proteomes" id="UP000315750">
    <property type="component" value="Chromosome"/>
</dbReference>
<dbReference type="PROSITE" id="PS50949">
    <property type="entry name" value="HTH_GNTR"/>
    <property type="match status" value="1"/>
</dbReference>
<dbReference type="InterPro" id="IPR036388">
    <property type="entry name" value="WH-like_DNA-bd_sf"/>
</dbReference>
<evidence type="ECO:0000256" key="1">
    <source>
        <dbReference type="ARBA" id="ARBA00023015"/>
    </source>
</evidence>
<dbReference type="Pfam" id="PF00392">
    <property type="entry name" value="GntR"/>
    <property type="match status" value="1"/>
</dbReference>
<dbReference type="PANTHER" id="PTHR43537:SF24">
    <property type="entry name" value="GLUCONATE OPERON TRANSCRIPTIONAL REPRESSOR"/>
    <property type="match status" value="1"/>
</dbReference>
<dbReference type="AlphaFoldDB" id="A0A518APJ1"/>
<evidence type="ECO:0000259" key="4">
    <source>
        <dbReference type="PROSITE" id="PS50949"/>
    </source>
</evidence>
<dbReference type="SMART" id="SM00895">
    <property type="entry name" value="FCD"/>
    <property type="match status" value="1"/>
</dbReference>
<dbReference type="InterPro" id="IPR000524">
    <property type="entry name" value="Tscrpt_reg_HTH_GntR"/>
</dbReference>
<dbReference type="InterPro" id="IPR011711">
    <property type="entry name" value="GntR_C"/>
</dbReference>
<evidence type="ECO:0000313" key="5">
    <source>
        <dbReference type="EMBL" id="QDU56632.1"/>
    </source>
</evidence>
<dbReference type="GO" id="GO:0003677">
    <property type="term" value="F:DNA binding"/>
    <property type="evidence" value="ECO:0007669"/>
    <property type="project" value="UniProtKB-KW"/>
</dbReference>
<dbReference type="Gene3D" id="1.10.10.10">
    <property type="entry name" value="Winged helix-like DNA-binding domain superfamily/Winged helix DNA-binding domain"/>
    <property type="match status" value="1"/>
</dbReference>
<dbReference type="OrthoDB" id="287672at2"/>
<dbReference type="SMART" id="SM00345">
    <property type="entry name" value="HTH_GNTR"/>
    <property type="match status" value="1"/>
</dbReference>
<sequence length="232" mass="26444">MHCMSTVGDPLHRSAIRHYVVDGLLLEVFRRDLPAGSRLIVQQLTSKFGVSSTPVREALVELESIGIVEFVHNRGVMVRPFGPRQLREIYQLRKILEIEAARGASGHIDLHELSELDDQFAELQKCPISQKEQKDWSEREMASDRHLHELVATHCGNSRLSEELRRYNRLMQVIRDIVGNQRQAQELAIDEHRKIVRALADDNVEQAAAAMAEHIDRTAKSAEHVFFGDEQA</sequence>
<dbReference type="PANTHER" id="PTHR43537">
    <property type="entry name" value="TRANSCRIPTIONAL REGULATOR, GNTR FAMILY"/>
    <property type="match status" value="1"/>
</dbReference>
<dbReference type="InterPro" id="IPR008920">
    <property type="entry name" value="TF_FadR/GntR_C"/>
</dbReference>
<accession>A0A518APJ1</accession>
<dbReference type="SUPFAM" id="SSF48008">
    <property type="entry name" value="GntR ligand-binding domain-like"/>
    <property type="match status" value="1"/>
</dbReference>
<keyword evidence="3" id="KW-0804">Transcription</keyword>
<gene>
    <name evidence="5" type="primary">mcbR</name>
    <name evidence="5" type="ORF">Pan181_28420</name>
</gene>
<organism evidence="5 6">
    <name type="scientific">Aeoliella mucimassa</name>
    <dbReference type="NCBI Taxonomy" id="2527972"/>
    <lineage>
        <taxon>Bacteria</taxon>
        <taxon>Pseudomonadati</taxon>
        <taxon>Planctomycetota</taxon>
        <taxon>Planctomycetia</taxon>
        <taxon>Pirellulales</taxon>
        <taxon>Lacipirellulaceae</taxon>
        <taxon>Aeoliella</taxon>
    </lineage>
</organism>
<feature type="domain" description="HTH gntR-type" evidence="4">
    <location>
        <begin position="14"/>
        <end position="81"/>
    </location>
</feature>
<keyword evidence="6" id="KW-1185">Reference proteome</keyword>
<dbReference type="GO" id="GO:0003700">
    <property type="term" value="F:DNA-binding transcription factor activity"/>
    <property type="evidence" value="ECO:0007669"/>
    <property type="project" value="InterPro"/>
</dbReference>
<reference evidence="5 6" key="1">
    <citation type="submission" date="2019-02" db="EMBL/GenBank/DDBJ databases">
        <title>Deep-cultivation of Planctomycetes and their phenomic and genomic characterization uncovers novel biology.</title>
        <authorList>
            <person name="Wiegand S."/>
            <person name="Jogler M."/>
            <person name="Boedeker C."/>
            <person name="Pinto D."/>
            <person name="Vollmers J."/>
            <person name="Rivas-Marin E."/>
            <person name="Kohn T."/>
            <person name="Peeters S.H."/>
            <person name="Heuer A."/>
            <person name="Rast P."/>
            <person name="Oberbeckmann S."/>
            <person name="Bunk B."/>
            <person name="Jeske O."/>
            <person name="Meyerdierks A."/>
            <person name="Storesund J.E."/>
            <person name="Kallscheuer N."/>
            <person name="Luecker S."/>
            <person name="Lage O.M."/>
            <person name="Pohl T."/>
            <person name="Merkel B.J."/>
            <person name="Hornburger P."/>
            <person name="Mueller R.-W."/>
            <person name="Bruemmer F."/>
            <person name="Labrenz M."/>
            <person name="Spormann A.M."/>
            <person name="Op den Camp H."/>
            <person name="Overmann J."/>
            <person name="Amann R."/>
            <person name="Jetten M.S.M."/>
            <person name="Mascher T."/>
            <person name="Medema M.H."/>
            <person name="Devos D.P."/>
            <person name="Kaster A.-K."/>
            <person name="Ovreas L."/>
            <person name="Rohde M."/>
            <person name="Galperin M.Y."/>
            <person name="Jogler C."/>
        </authorList>
    </citation>
    <scope>NUCLEOTIDE SEQUENCE [LARGE SCALE GENOMIC DNA]</scope>
    <source>
        <strain evidence="5 6">Pan181</strain>
    </source>
</reference>
<dbReference type="Pfam" id="PF07729">
    <property type="entry name" value="FCD"/>
    <property type="match status" value="1"/>
</dbReference>
<evidence type="ECO:0000256" key="3">
    <source>
        <dbReference type="ARBA" id="ARBA00023163"/>
    </source>
</evidence>
<evidence type="ECO:0000313" key="6">
    <source>
        <dbReference type="Proteomes" id="UP000315750"/>
    </source>
</evidence>
<dbReference type="InterPro" id="IPR036390">
    <property type="entry name" value="WH_DNA-bd_sf"/>
</dbReference>
<dbReference type="KEGG" id="amuc:Pan181_28420"/>
<dbReference type="Gene3D" id="1.20.120.530">
    <property type="entry name" value="GntR ligand-binding domain-like"/>
    <property type="match status" value="1"/>
</dbReference>
<name>A0A518APJ1_9BACT</name>
<evidence type="ECO:0000256" key="2">
    <source>
        <dbReference type="ARBA" id="ARBA00023125"/>
    </source>
</evidence>
<keyword evidence="1" id="KW-0805">Transcription regulation</keyword>
<proteinExistence type="predicted"/>
<keyword evidence="2" id="KW-0238">DNA-binding</keyword>
<dbReference type="SUPFAM" id="SSF46785">
    <property type="entry name" value="Winged helix' DNA-binding domain"/>
    <property type="match status" value="1"/>
</dbReference>